<feature type="compositionally biased region" description="Basic and acidic residues" evidence="3">
    <location>
        <begin position="842"/>
        <end position="854"/>
    </location>
</feature>
<dbReference type="InterPro" id="IPR052799">
    <property type="entry name" value="Rho_GAP_Regulators"/>
</dbReference>
<dbReference type="InterPro" id="IPR011993">
    <property type="entry name" value="PH-like_dom_sf"/>
</dbReference>
<dbReference type="SUPFAM" id="SSF48350">
    <property type="entry name" value="GTPase activation domain, GAP"/>
    <property type="match status" value="1"/>
</dbReference>
<feature type="compositionally biased region" description="Low complexity" evidence="3">
    <location>
        <begin position="1116"/>
        <end position="1126"/>
    </location>
</feature>
<dbReference type="Pfam" id="PF14389">
    <property type="entry name" value="Lzipper-MIP1"/>
    <property type="match status" value="1"/>
</dbReference>
<feature type="region of interest" description="Disordered" evidence="3">
    <location>
        <begin position="687"/>
        <end position="854"/>
    </location>
</feature>
<feature type="compositionally biased region" description="Acidic residues" evidence="3">
    <location>
        <begin position="704"/>
        <end position="725"/>
    </location>
</feature>
<dbReference type="OrthoDB" id="2157866at2759"/>
<dbReference type="PROSITE" id="PS50238">
    <property type="entry name" value="RHOGAP"/>
    <property type="match status" value="1"/>
</dbReference>
<protein>
    <submittedName>
        <fullName evidence="6">Rho GTPase-activating protein REN1-like</fullName>
    </submittedName>
</protein>
<dbReference type="PANTHER" id="PTHR46265:SF7">
    <property type="entry name" value="RHO GTPASE ACTIVATION PROTEIN (RHOGAP) WITH PH DOMAIN"/>
    <property type="match status" value="1"/>
</dbReference>
<feature type="domain" description="PH" evidence="4">
    <location>
        <begin position="324"/>
        <end position="436"/>
    </location>
</feature>
<keyword evidence="1" id="KW-0343">GTPase activation</keyword>
<organism evidence="6 7">
    <name type="scientific">Panicum miliaceum</name>
    <name type="common">Proso millet</name>
    <name type="synonym">Broomcorn millet</name>
    <dbReference type="NCBI Taxonomy" id="4540"/>
    <lineage>
        <taxon>Eukaryota</taxon>
        <taxon>Viridiplantae</taxon>
        <taxon>Streptophyta</taxon>
        <taxon>Embryophyta</taxon>
        <taxon>Tracheophyta</taxon>
        <taxon>Spermatophyta</taxon>
        <taxon>Magnoliopsida</taxon>
        <taxon>Liliopsida</taxon>
        <taxon>Poales</taxon>
        <taxon>Poaceae</taxon>
        <taxon>PACMAD clade</taxon>
        <taxon>Panicoideae</taxon>
        <taxon>Panicodae</taxon>
        <taxon>Paniceae</taxon>
        <taxon>Panicinae</taxon>
        <taxon>Panicum</taxon>
        <taxon>Panicum sect. Panicum</taxon>
    </lineage>
</organism>
<feature type="domain" description="Rho-GAP" evidence="5">
    <location>
        <begin position="478"/>
        <end position="677"/>
    </location>
</feature>
<dbReference type="Pfam" id="PF00169">
    <property type="entry name" value="PH"/>
    <property type="match status" value="1"/>
</dbReference>
<evidence type="ECO:0000313" key="7">
    <source>
        <dbReference type="Proteomes" id="UP000275267"/>
    </source>
</evidence>
<proteinExistence type="predicted"/>
<feature type="coiled-coil region" evidence="2">
    <location>
        <begin position="855"/>
        <end position="928"/>
    </location>
</feature>
<dbReference type="GO" id="GO:0007165">
    <property type="term" value="P:signal transduction"/>
    <property type="evidence" value="ECO:0007669"/>
    <property type="project" value="InterPro"/>
</dbReference>
<feature type="compositionally biased region" description="Basic and acidic residues" evidence="3">
    <location>
        <begin position="802"/>
        <end position="814"/>
    </location>
</feature>
<name>A0A3L6SH55_PANMI</name>
<accession>A0A3L6SH55</accession>
<dbReference type="SMART" id="SM00324">
    <property type="entry name" value="RhoGAP"/>
    <property type="match status" value="1"/>
</dbReference>
<evidence type="ECO:0000256" key="3">
    <source>
        <dbReference type="SAM" id="MobiDB-lite"/>
    </source>
</evidence>
<dbReference type="STRING" id="4540.A0A3L6SH55"/>
<dbReference type="AlphaFoldDB" id="A0A3L6SH55"/>
<dbReference type="EMBL" id="PQIB02000005">
    <property type="protein sequence ID" value="RLN19809.1"/>
    <property type="molecule type" value="Genomic_DNA"/>
</dbReference>
<dbReference type="Gene3D" id="2.30.29.30">
    <property type="entry name" value="Pleckstrin-homology domain (PH domain)/Phosphotyrosine-binding domain (PTB)"/>
    <property type="match status" value="1"/>
</dbReference>
<dbReference type="SUPFAM" id="SSF50729">
    <property type="entry name" value="PH domain-like"/>
    <property type="match status" value="1"/>
</dbReference>
<dbReference type="InterPro" id="IPR025757">
    <property type="entry name" value="MIP1_Leuzipper"/>
</dbReference>
<feature type="region of interest" description="Disordered" evidence="3">
    <location>
        <begin position="1107"/>
        <end position="1132"/>
    </location>
</feature>
<dbReference type="PROSITE" id="PS50003">
    <property type="entry name" value="PH_DOMAIN"/>
    <property type="match status" value="1"/>
</dbReference>
<sequence length="1132" mass="124491">MGLVSDSQANGNHQLAPAEAQQAVEEGDAGETMEGVASIALLPSGAISGHFIRLPDSICYGLQGTPISCERECSRGEDYRLLKLTIIDFKSKREKVLIVECRGHDAARLQNINHLHGNIQQLSGSWEDDIVGLVEKEHGNQKVLLSFECETLKADKDAEDHIIKYMPNLRGLDAVVVPLFLTPVATVTGAVKPLHIFTEEGPGSRTWLSMGQQECGADGSIRYSGRSFSGSDQARKAFLTKHGRALIMLIIGRVARTFVTRSCEDPRLIITQRDHTQIPVSSSQPNENISQVKACRCGAGDSNFQNTNKSEASENSPTTCPNCQVLKSGNLLLSSKGIGWTVWKKRWFILTRTSLVFFRSDPNAPPPRGSEPIVTLGGIDLNNTASMIVKEERKTITVVFPDGRDGRTFTLKFFIKQAETTEDLNEWRSALEGALAQAPSVVNTAGQHPIVSTDITEPAETAAEQSDGTSVIGRPAEFALVDADGNTAFLEKALKFIEDYGVKVEGILRQSADVEEVKRRVRDYEKGKNEFSPEEDAHVIGDCIKCILREMPSSPVPAPCCTALVRAYRTDKTRRLDAMNRVIYEVFPEPNRQLLQRILKMMQIVGSHKAVNRMSASALAACMAPLLLRPLLLGECEIDSDFSMAGDGSFQLLQAAAAANHAQAIVIIMLEEYDQIFDDIEDGSYSSDAYTESDVDKEYSTDNDIPEDDGSYGSGEDDVEEDLNDNTEPSSGSRIRNKDDQVNNNIPGPACDDNDKVVQPPVKTLRIEHGVPSEDSNQISSLPKVDDTSQLESNLPSQSKQELCESKRSIDHIQKPNAHSSSSRPELMEKTSKRNSWGRTSARKDLSTEEADCRNDDDEAHIVKLENNKSHLQSKITEEVRENTVLQASLERRKGALHERRVALEKEVENLRDQLQKERNLRASLESGLMNMRRGHVSFPSTIDSKTKADLEEVAAAEADIMNLKQKVSDLRGQLNNQAQLSSTSLCESCNNKRLLNADKLVEGEQNAALSPEISSSVKAPSTVISNSVPDMFWATNQMVQKMLISKDGQDGSLSTRWNLAQNRVQGSNTYSSTKTEESGVAASSALAKLTNRLNFLKERRAQLASEMQNLDLGRPQAQGPTATAPPKRDSS</sequence>
<feature type="coiled-coil region" evidence="2">
    <location>
        <begin position="954"/>
        <end position="981"/>
    </location>
</feature>
<evidence type="ECO:0000256" key="1">
    <source>
        <dbReference type="ARBA" id="ARBA00022468"/>
    </source>
</evidence>
<dbReference type="Gene3D" id="1.10.555.10">
    <property type="entry name" value="Rho GTPase activation protein"/>
    <property type="match status" value="1"/>
</dbReference>
<comment type="caution">
    <text evidence="6">The sequence shown here is derived from an EMBL/GenBank/DDBJ whole genome shotgun (WGS) entry which is preliminary data.</text>
</comment>
<evidence type="ECO:0000256" key="2">
    <source>
        <dbReference type="SAM" id="Coils"/>
    </source>
</evidence>
<dbReference type="InterPro" id="IPR008936">
    <property type="entry name" value="Rho_GTPase_activation_prot"/>
</dbReference>
<dbReference type="GO" id="GO:0005096">
    <property type="term" value="F:GTPase activator activity"/>
    <property type="evidence" value="ECO:0007669"/>
    <property type="project" value="UniProtKB-KW"/>
</dbReference>
<dbReference type="SMART" id="SM00233">
    <property type="entry name" value="PH"/>
    <property type="match status" value="1"/>
</dbReference>
<gene>
    <name evidence="6" type="ORF">C2845_PM02G31260</name>
</gene>
<dbReference type="Pfam" id="PF00620">
    <property type="entry name" value="RhoGAP"/>
    <property type="match status" value="1"/>
</dbReference>
<feature type="compositionally biased region" description="Polar residues" evidence="3">
    <location>
        <begin position="788"/>
        <end position="801"/>
    </location>
</feature>
<evidence type="ECO:0000313" key="6">
    <source>
        <dbReference type="EMBL" id="RLN19809.1"/>
    </source>
</evidence>
<keyword evidence="2" id="KW-0175">Coiled coil</keyword>
<dbReference type="InterPro" id="IPR001849">
    <property type="entry name" value="PH_domain"/>
</dbReference>
<dbReference type="CDD" id="cd00159">
    <property type="entry name" value="RhoGAP"/>
    <property type="match status" value="1"/>
</dbReference>
<reference evidence="7" key="1">
    <citation type="journal article" date="2019" name="Nat. Commun.">
        <title>The genome of broomcorn millet.</title>
        <authorList>
            <person name="Zou C."/>
            <person name="Miki D."/>
            <person name="Li D."/>
            <person name="Tang Q."/>
            <person name="Xiao L."/>
            <person name="Rajput S."/>
            <person name="Deng P."/>
            <person name="Jia W."/>
            <person name="Huang R."/>
            <person name="Zhang M."/>
            <person name="Sun Y."/>
            <person name="Hu J."/>
            <person name="Fu X."/>
            <person name="Schnable P.S."/>
            <person name="Li F."/>
            <person name="Zhang H."/>
            <person name="Feng B."/>
            <person name="Zhu X."/>
            <person name="Liu R."/>
            <person name="Schnable J.C."/>
            <person name="Zhu J.-K."/>
            <person name="Zhang H."/>
        </authorList>
    </citation>
    <scope>NUCLEOTIDE SEQUENCE [LARGE SCALE GENOMIC DNA]</scope>
</reference>
<dbReference type="CDD" id="cd00821">
    <property type="entry name" value="PH"/>
    <property type="match status" value="1"/>
</dbReference>
<dbReference type="PANTHER" id="PTHR46265">
    <property type="entry name" value="RHO GTPASE-ACTIVATING PROTEIN 7"/>
    <property type="match status" value="1"/>
</dbReference>
<feature type="compositionally biased region" description="Polar residues" evidence="3">
    <location>
        <begin position="1"/>
        <end position="13"/>
    </location>
</feature>
<keyword evidence="7" id="KW-1185">Reference proteome</keyword>
<evidence type="ECO:0000259" key="5">
    <source>
        <dbReference type="PROSITE" id="PS50238"/>
    </source>
</evidence>
<feature type="region of interest" description="Disordered" evidence="3">
    <location>
        <begin position="1"/>
        <end position="29"/>
    </location>
</feature>
<dbReference type="Proteomes" id="UP000275267">
    <property type="component" value="Unassembled WGS sequence"/>
</dbReference>
<dbReference type="InterPro" id="IPR000198">
    <property type="entry name" value="RhoGAP_dom"/>
</dbReference>
<evidence type="ECO:0000259" key="4">
    <source>
        <dbReference type="PROSITE" id="PS50003"/>
    </source>
</evidence>